<evidence type="ECO:0000256" key="16">
    <source>
        <dbReference type="ARBA" id="ARBA00034249"/>
    </source>
</evidence>
<evidence type="ECO:0000256" key="2">
    <source>
        <dbReference type="ARBA" id="ARBA00006003"/>
    </source>
</evidence>
<evidence type="ECO:0000256" key="8">
    <source>
        <dbReference type="ARBA" id="ARBA00022989"/>
    </source>
</evidence>
<evidence type="ECO:0000256" key="19">
    <source>
        <dbReference type="SAM" id="MobiDB-lite"/>
    </source>
</evidence>
<dbReference type="FunFam" id="3.90.1480.20:FF:000010">
    <property type="entry name" value="ST6 beta-galactoside alpha-2,6-sialyltransferase 2"/>
    <property type="match status" value="1"/>
</dbReference>
<dbReference type="Proteomes" id="UP000327493">
    <property type="component" value="Chromosome 11"/>
</dbReference>
<dbReference type="InterPro" id="IPR038578">
    <property type="entry name" value="GT29-like_sf"/>
</dbReference>
<evidence type="ECO:0000256" key="6">
    <source>
        <dbReference type="ARBA" id="ARBA00022692"/>
    </source>
</evidence>
<dbReference type="PANTHER" id="PTHR46059">
    <property type="entry name" value="BETA-GALACTOSIDE ALPHA-2,6-SIALYLTRANSFERASE"/>
    <property type="match status" value="1"/>
</dbReference>
<dbReference type="EMBL" id="VOFY01000011">
    <property type="protein sequence ID" value="KAA8587994.1"/>
    <property type="molecule type" value="Genomic_DNA"/>
</dbReference>
<keyword evidence="6 20" id="KW-0812">Transmembrane</keyword>
<evidence type="ECO:0000256" key="9">
    <source>
        <dbReference type="ARBA" id="ARBA00023034"/>
    </source>
</evidence>
<feature type="compositionally biased region" description="Polar residues" evidence="19">
    <location>
        <begin position="253"/>
        <end position="266"/>
    </location>
</feature>
<name>A0A5J5D3N6_9PERO</name>
<dbReference type="AlphaFoldDB" id="A0A5J5D3N6"/>
<evidence type="ECO:0000313" key="21">
    <source>
        <dbReference type="EMBL" id="KAA8587994.1"/>
    </source>
</evidence>
<evidence type="ECO:0000313" key="22">
    <source>
        <dbReference type="Proteomes" id="UP000327493"/>
    </source>
</evidence>
<protein>
    <recommendedName>
        <fullName evidence="3">Beta-galactoside alpha-2,6-sialyltransferase 2</fullName>
        <ecNumber evidence="17">2.4.3.1</ecNumber>
    </recommendedName>
    <alternativeName>
        <fullName evidence="14">CMP-N-acetylneuraminate-beta-galactosamide-alpha-2,6-sialyltransferase 2</fullName>
    </alternativeName>
    <alternativeName>
        <fullName evidence="13">ST6Gal II</fullName>
    </alternativeName>
    <alternativeName>
        <fullName evidence="15">Sialyltransferase 2</fullName>
    </alternativeName>
</protein>
<evidence type="ECO:0000256" key="7">
    <source>
        <dbReference type="ARBA" id="ARBA00022968"/>
    </source>
</evidence>
<dbReference type="GO" id="GO:0032580">
    <property type="term" value="C:Golgi cisterna membrane"/>
    <property type="evidence" value="ECO:0007669"/>
    <property type="project" value="UniProtKB-SubCell"/>
</dbReference>
<evidence type="ECO:0000256" key="1">
    <source>
        <dbReference type="ARBA" id="ARBA00004447"/>
    </source>
</evidence>
<feature type="region of interest" description="Disordered" evidence="19">
    <location>
        <begin position="238"/>
        <end position="266"/>
    </location>
</feature>
<evidence type="ECO:0000256" key="5">
    <source>
        <dbReference type="ARBA" id="ARBA00022679"/>
    </source>
</evidence>
<keyword evidence="10 20" id="KW-0472">Membrane</keyword>
<dbReference type="Pfam" id="PF00777">
    <property type="entry name" value="Glyco_transf_29"/>
    <property type="match status" value="1"/>
</dbReference>
<evidence type="ECO:0000256" key="3">
    <source>
        <dbReference type="ARBA" id="ARBA00020782"/>
    </source>
</evidence>
<comment type="similarity">
    <text evidence="2">Belongs to the glycosyltransferase 29 family.</text>
</comment>
<keyword evidence="5" id="KW-0808">Transferase</keyword>
<dbReference type="Gene3D" id="3.90.1480.20">
    <property type="entry name" value="Glycosyl transferase family 29"/>
    <property type="match status" value="1"/>
</dbReference>
<keyword evidence="11" id="KW-1015">Disulfide bond</keyword>
<keyword evidence="12" id="KW-0325">Glycoprotein</keyword>
<sequence>MWMPEKGQQQSDRHRRSVSVVVDIFSGYGEQRRAKTSRMLAVQQGEQEQNGPPDSSTSTSILRGPIQFLEWKAANFCPAGGVFLWYDSSTQYHVCMWTLDFTNLYHSSSQGSVISWRTHGHEAIEVPVEALQLTSGLSPGRGALLLVGQLNRRACEGEVMKSRMRQWRRLVLVGMLAWVLLFLALLSYFLDARVNEPLTSVGSLLSQHPDTRRLASIQASHQQRSNLGSQPELVSTLTTATYPGDKPDPEPFASSTTPELSLEVSHSPNSAPYAIYGSQETNHQDYLDPQSLAAWSSFGTENVGSHSDPLVQSRERTSQTEYQNHVSTTHFHGGGGEEEDERDNEDEELENRIRVTGGRRLGGDSSDLDEYYFSKSASVVQRLWRGRVSAGMLSPRLQRAMKDYVSANKHHVFYEGHRSPAQNAKELLCQMKSQAQLRTVDGSEQPFSSLGWARLVPSLPLRRLHRRDHQSSFKTCAVVTSADTHDAVLRFNAAPTEGYERDVGNKTTIRIINSQILANPKHRFNTSSIYKNVTLVAWDPAPYTVNLHKWYASPDYNLFGPYTEHRKLHPGQPFYILHPSYVWRLWDVIQGNTQENIQPNPPSSGFIGILLMMALCEQVHVYEYIPSMRQTDLCHYHERYYDAACTLGAYHPLLYEKSLIQRINTGPESDLRRKGRVTLPGFSTVN</sequence>
<evidence type="ECO:0000256" key="13">
    <source>
        <dbReference type="ARBA" id="ARBA00030410"/>
    </source>
</evidence>
<keyword evidence="4" id="KW-0328">Glycosyltransferase</keyword>
<comment type="subcellular location">
    <subcellularLocation>
        <location evidence="1">Golgi apparatus</location>
        <location evidence="1">Golgi stack membrane</location>
        <topology evidence="1">Single-pass type II membrane protein</topology>
    </subcellularLocation>
</comment>
<proteinExistence type="inferred from homology"/>
<evidence type="ECO:0000256" key="12">
    <source>
        <dbReference type="ARBA" id="ARBA00023180"/>
    </source>
</evidence>
<evidence type="ECO:0000256" key="14">
    <source>
        <dbReference type="ARBA" id="ARBA00030509"/>
    </source>
</evidence>
<keyword evidence="7" id="KW-0735">Signal-anchor</keyword>
<keyword evidence="22" id="KW-1185">Reference proteome</keyword>
<comment type="caution">
    <text evidence="21">The sequence shown here is derived from an EMBL/GenBank/DDBJ whole genome shotgun (WGS) entry which is preliminary data.</text>
</comment>
<dbReference type="EC" id="2.4.3.1" evidence="17"/>
<gene>
    <name evidence="21" type="ORF">FQN60_001188</name>
</gene>
<evidence type="ECO:0000256" key="15">
    <source>
        <dbReference type="ARBA" id="ARBA00032076"/>
    </source>
</evidence>
<feature type="region of interest" description="Disordered" evidence="19">
    <location>
        <begin position="36"/>
        <end position="59"/>
    </location>
</feature>
<dbReference type="InterPro" id="IPR001675">
    <property type="entry name" value="Glyco_trans_29"/>
</dbReference>
<evidence type="ECO:0000256" key="10">
    <source>
        <dbReference type="ARBA" id="ARBA00023136"/>
    </source>
</evidence>
<dbReference type="GO" id="GO:0097503">
    <property type="term" value="P:sialylation"/>
    <property type="evidence" value="ECO:0007669"/>
    <property type="project" value="TreeGrafter"/>
</dbReference>
<evidence type="ECO:0000256" key="17">
    <source>
        <dbReference type="ARBA" id="ARBA00034329"/>
    </source>
</evidence>
<feature type="compositionally biased region" description="Polar residues" evidence="19">
    <location>
        <begin position="44"/>
        <end position="59"/>
    </location>
</feature>
<feature type="region of interest" description="Disordered" evidence="19">
    <location>
        <begin position="299"/>
        <end position="349"/>
    </location>
</feature>
<keyword evidence="9" id="KW-0333">Golgi apparatus</keyword>
<dbReference type="GO" id="GO:0003835">
    <property type="term" value="F:beta-galactoside alpha-2,6-sialyltransferase activity"/>
    <property type="evidence" value="ECO:0007669"/>
    <property type="project" value="UniProtKB-EC"/>
</dbReference>
<comment type="catalytic activity">
    <reaction evidence="16">
        <text>a beta-D-galactoside + CMP-N-acetyl-beta-neuraminate = an N-acetyl-alpha-neuraminyl-(2-&gt;6)-beta-D-galactosyl derivative + CMP + H(+)</text>
        <dbReference type="Rhea" id="RHEA:52104"/>
        <dbReference type="ChEBI" id="CHEBI:15378"/>
        <dbReference type="ChEBI" id="CHEBI:28034"/>
        <dbReference type="ChEBI" id="CHEBI:57812"/>
        <dbReference type="ChEBI" id="CHEBI:60377"/>
        <dbReference type="ChEBI" id="CHEBI:136398"/>
        <dbReference type="EC" id="2.4.3.1"/>
    </reaction>
</comment>
<evidence type="ECO:0000256" key="18">
    <source>
        <dbReference type="ARBA" id="ARBA00060076"/>
    </source>
</evidence>
<feature type="compositionally biased region" description="Acidic residues" evidence="19">
    <location>
        <begin position="336"/>
        <end position="349"/>
    </location>
</feature>
<keyword evidence="8 20" id="KW-1133">Transmembrane helix</keyword>
<evidence type="ECO:0000256" key="20">
    <source>
        <dbReference type="SAM" id="Phobius"/>
    </source>
</evidence>
<feature type="non-terminal residue" evidence="21">
    <location>
        <position position="686"/>
    </location>
</feature>
<organism evidence="21 22">
    <name type="scientific">Etheostoma spectabile</name>
    <name type="common">orangethroat darter</name>
    <dbReference type="NCBI Taxonomy" id="54343"/>
    <lineage>
        <taxon>Eukaryota</taxon>
        <taxon>Metazoa</taxon>
        <taxon>Chordata</taxon>
        <taxon>Craniata</taxon>
        <taxon>Vertebrata</taxon>
        <taxon>Euteleostomi</taxon>
        <taxon>Actinopterygii</taxon>
        <taxon>Neopterygii</taxon>
        <taxon>Teleostei</taxon>
        <taxon>Neoteleostei</taxon>
        <taxon>Acanthomorphata</taxon>
        <taxon>Eupercaria</taxon>
        <taxon>Perciformes</taxon>
        <taxon>Percoidei</taxon>
        <taxon>Percidae</taxon>
        <taxon>Etheostomatinae</taxon>
        <taxon>Etheostoma</taxon>
    </lineage>
</organism>
<dbReference type="PANTHER" id="PTHR46059:SF3">
    <property type="entry name" value="BETA-GALACTOSIDE ALPHA-2,6-SIALYLTRANSFERASE 2"/>
    <property type="match status" value="1"/>
</dbReference>
<feature type="compositionally biased region" description="Polar residues" evidence="19">
    <location>
        <begin position="319"/>
        <end position="330"/>
    </location>
</feature>
<comment type="function">
    <text evidence="18">Transfers sialic acid from the donor of substrate CMP-sialic acid to galactose containing acceptor substrates.</text>
</comment>
<reference evidence="21 22" key="1">
    <citation type="submission" date="2019-08" db="EMBL/GenBank/DDBJ databases">
        <title>A chromosome-level genome assembly, high-density linkage maps, and genome scans reveal the genomic architecture of hybrid incompatibilities underlying speciation via character displacement in darters (Percidae: Etheostominae).</title>
        <authorList>
            <person name="Moran R.L."/>
            <person name="Catchen J.M."/>
            <person name="Fuller R.C."/>
        </authorList>
    </citation>
    <scope>NUCLEOTIDE SEQUENCE [LARGE SCALE GENOMIC DNA]</scope>
    <source>
        <strain evidence="21">EspeVRDwgs_2016</strain>
        <tissue evidence="21">Muscle</tissue>
    </source>
</reference>
<accession>A0A5J5D3N6</accession>
<evidence type="ECO:0000256" key="11">
    <source>
        <dbReference type="ARBA" id="ARBA00023157"/>
    </source>
</evidence>
<feature type="transmembrane region" description="Helical" evidence="20">
    <location>
        <begin position="170"/>
        <end position="190"/>
    </location>
</feature>
<evidence type="ECO:0000256" key="4">
    <source>
        <dbReference type="ARBA" id="ARBA00022676"/>
    </source>
</evidence>